<keyword evidence="3" id="KW-1185">Reference proteome</keyword>
<feature type="compositionally biased region" description="Low complexity" evidence="1">
    <location>
        <begin position="248"/>
        <end position="269"/>
    </location>
</feature>
<feature type="compositionally biased region" description="Pro residues" evidence="1">
    <location>
        <begin position="822"/>
        <end position="850"/>
    </location>
</feature>
<proteinExistence type="predicted"/>
<dbReference type="OrthoDB" id="2537973at2759"/>
<evidence type="ECO:0000256" key="1">
    <source>
        <dbReference type="SAM" id="MobiDB-lite"/>
    </source>
</evidence>
<dbReference type="STRING" id="106004.A0A1Y2EL16"/>
<feature type="compositionally biased region" description="Basic and acidic residues" evidence="1">
    <location>
        <begin position="434"/>
        <end position="451"/>
    </location>
</feature>
<accession>A0A1Y2EL16</accession>
<dbReference type="Proteomes" id="UP000193467">
    <property type="component" value="Unassembled WGS sequence"/>
</dbReference>
<name>A0A1Y2EL16_9BASI</name>
<evidence type="ECO:0000313" key="2">
    <source>
        <dbReference type="EMBL" id="ORY72242.1"/>
    </source>
</evidence>
<feature type="compositionally biased region" description="Low complexity" evidence="1">
    <location>
        <begin position="80"/>
        <end position="101"/>
    </location>
</feature>
<comment type="caution">
    <text evidence="2">The sequence shown here is derived from an EMBL/GenBank/DDBJ whole genome shotgun (WGS) entry which is preliminary data.</text>
</comment>
<sequence>MASTPLASPSRRYHPTSSPFFDSPGDSSNCSVIFGAGGSPSPSKANILTPISRRETLILPQGFAGRGKSLLVDSPSATTNNSELHLLLNSSSPSRGRSSSPTKGRFLSPLVPQQATPRSTRSSASSSNSSPDKENPTPRRSSRRKAASSTSTLDDLSTASPSRSLRFSSTPKSARRAKSTSATVEEPSTPVHGEQEHQPAMLNESVTLAAEDDTEEQMDGEARAVYLELEVVLQEGDLQEEVPESQDSTDPSSSTFTDSPSTDTLPLPPATLLVRDALSYDSDELTDTDAEGSYEIFSDDEVDQNAEMNDDEDVQDVLSQLQELRVESAAPSPSAFVEDEQQEEELVEVEEQDERDSKSENVELEESSDLEAVETAVEEDDDELEAEVDQAQVEDALVEDSDVAIPSPGTSEEFEEEELGGQLVDEQPLQVEEASEKETDSDHQRVLEEQLRPPSPFVSSAPLDSPPAASPIRTSLALPLDDPTIATPRTIPSKAAPTPLVAAVTPVRPPSATPSRAAKASSTPSATAAKRQPVLAAPTARRQLTKLTSKPAVRPAVSTADAGRVLSGIVPSSAAPGQRRLGMTKSTLPVRSSPPPSSTLSRATGIPKSTAPLPSSSLSSASALPTPSSCIARSKLAAPLKSSAAPSKLAPPSSTASRTLAPTRMMAPAARRTAPGVDGRPGSATSNSSGASTSTSTLPRPRTAVATKSLKPPSAASATTSTSLARPAAVAGVARRGLAPPTSASARAGITPSPRPPSSTSALASRPPPPSTAASQPTSAPTGLLPRPPPGPPSALPSTRLLPSLAPTHSAPSVLSSEARPAPSPAPSPLPAQPTLPLLPRPAPLNPTPRSPEKRSAQRVVRDVPADRLTKSDSENVPPRQLTANGSSSSLASQSVVPKLHRTALGATASLPNTSTLPPVSPVKSARTTFVAPPHPATIKIEQPSLLTAAPEKVDAEVVSGLFGAPPAQELLSAPMRSTRARRTKVTTEVVEPEPAPAPVVEPLLPRPTRRARTVVAEVVAESPSDEPSPEAAPPAIVRPPITFNPAPALTQEELNRLTQKNTKRNQLHFNKHDVQTIILDVNRPPSPTSKIRRSISKEGAAGRPTTKEGREARAANRRRALRSSTDGSELELMKNELGAAGGEQEEQKGPVVHYRAPGDEEEFFSPVRTTKVLKGRKKDSTTTELVLKTVKWDKLLVYEGPVNGESSRAEGIIKRIPLDAFGNSTNTATGFAKPAPVQIKKLVYKDDE</sequence>
<feature type="compositionally biased region" description="Acidic residues" evidence="1">
    <location>
        <begin position="337"/>
        <end position="354"/>
    </location>
</feature>
<feature type="compositionally biased region" description="Basic and acidic residues" evidence="1">
    <location>
        <begin position="851"/>
        <end position="874"/>
    </location>
</feature>
<feature type="compositionally biased region" description="Low complexity" evidence="1">
    <location>
        <begin position="513"/>
        <end position="531"/>
    </location>
</feature>
<feature type="compositionally biased region" description="Low complexity" evidence="1">
    <location>
        <begin position="495"/>
        <end position="506"/>
    </location>
</feature>
<feature type="compositionally biased region" description="Acidic residues" evidence="1">
    <location>
        <begin position="362"/>
        <end position="388"/>
    </location>
</feature>
<feature type="compositionally biased region" description="Pro residues" evidence="1">
    <location>
        <begin position="786"/>
        <end position="795"/>
    </location>
</feature>
<feature type="compositionally biased region" description="Low complexity" evidence="1">
    <location>
        <begin position="706"/>
        <end position="740"/>
    </location>
</feature>
<feature type="region of interest" description="Disordered" evidence="1">
    <location>
        <begin position="283"/>
        <end position="315"/>
    </location>
</feature>
<dbReference type="AlphaFoldDB" id="A0A1Y2EL16"/>
<feature type="compositionally biased region" description="Polar residues" evidence="1">
    <location>
        <begin position="161"/>
        <end position="172"/>
    </location>
</feature>
<feature type="compositionally biased region" description="Low complexity" evidence="1">
    <location>
        <begin position="772"/>
        <end position="785"/>
    </location>
</feature>
<feature type="region of interest" description="Disordered" evidence="1">
    <location>
        <begin position="327"/>
        <end position="936"/>
    </location>
</feature>
<feature type="compositionally biased region" description="Basic and acidic residues" evidence="1">
    <location>
        <begin position="1106"/>
        <end position="1115"/>
    </location>
</feature>
<feature type="region of interest" description="Disordered" evidence="1">
    <location>
        <begin position="970"/>
        <end position="1005"/>
    </location>
</feature>
<feature type="region of interest" description="Disordered" evidence="1">
    <location>
        <begin position="1019"/>
        <end position="1044"/>
    </location>
</feature>
<dbReference type="EMBL" id="MCGR01000053">
    <property type="protein sequence ID" value="ORY72242.1"/>
    <property type="molecule type" value="Genomic_DNA"/>
</dbReference>
<evidence type="ECO:0000313" key="3">
    <source>
        <dbReference type="Proteomes" id="UP000193467"/>
    </source>
</evidence>
<feature type="compositionally biased region" description="Low complexity" evidence="1">
    <location>
        <begin position="609"/>
        <end position="675"/>
    </location>
</feature>
<dbReference type="InParanoid" id="A0A1Y2EL16"/>
<feature type="compositionally biased region" description="Low complexity" evidence="1">
    <location>
        <begin position="147"/>
        <end position="160"/>
    </location>
</feature>
<feature type="compositionally biased region" description="Low complexity" evidence="1">
    <location>
        <begin position="682"/>
        <end position="697"/>
    </location>
</feature>
<feature type="region of interest" description="Disordered" evidence="1">
    <location>
        <begin position="1"/>
        <end position="25"/>
    </location>
</feature>
<feature type="region of interest" description="Disordered" evidence="1">
    <location>
        <begin position="1081"/>
        <end position="1132"/>
    </location>
</feature>
<feature type="region of interest" description="Disordered" evidence="1">
    <location>
        <begin position="234"/>
        <end position="269"/>
    </location>
</feature>
<feature type="compositionally biased region" description="Acidic residues" evidence="1">
    <location>
        <begin position="210"/>
        <end position="219"/>
    </location>
</feature>
<feature type="compositionally biased region" description="Low complexity" evidence="1">
    <location>
        <begin position="115"/>
        <end position="130"/>
    </location>
</feature>
<reference evidence="2 3" key="1">
    <citation type="submission" date="2016-07" db="EMBL/GenBank/DDBJ databases">
        <title>Pervasive Adenine N6-methylation of Active Genes in Fungi.</title>
        <authorList>
            <consortium name="DOE Joint Genome Institute"/>
            <person name="Mondo S.J."/>
            <person name="Dannebaum R.O."/>
            <person name="Kuo R.C."/>
            <person name="Labutti K."/>
            <person name="Haridas S."/>
            <person name="Kuo A."/>
            <person name="Salamov A."/>
            <person name="Ahrendt S.R."/>
            <person name="Lipzen A."/>
            <person name="Sullivan W."/>
            <person name="Andreopoulos W.B."/>
            <person name="Clum A."/>
            <person name="Lindquist E."/>
            <person name="Daum C."/>
            <person name="Ramamoorthy G.K."/>
            <person name="Gryganskyi A."/>
            <person name="Culley D."/>
            <person name="Magnuson J.K."/>
            <person name="James T.Y."/>
            <person name="O'Malley M.A."/>
            <person name="Stajich J.E."/>
            <person name="Spatafora J.W."/>
            <person name="Visel A."/>
            <person name="Grigoriev I.V."/>
        </authorList>
    </citation>
    <scope>NUCLEOTIDE SEQUENCE [LARGE SCALE GENOMIC DNA]</scope>
    <source>
        <strain evidence="2 3">62-1032</strain>
    </source>
</reference>
<protein>
    <submittedName>
        <fullName evidence="2">Uncharacterized protein</fullName>
    </submittedName>
</protein>
<organism evidence="2 3">
    <name type="scientific">Leucosporidium creatinivorum</name>
    <dbReference type="NCBI Taxonomy" id="106004"/>
    <lineage>
        <taxon>Eukaryota</taxon>
        <taxon>Fungi</taxon>
        <taxon>Dikarya</taxon>
        <taxon>Basidiomycota</taxon>
        <taxon>Pucciniomycotina</taxon>
        <taxon>Microbotryomycetes</taxon>
        <taxon>Leucosporidiales</taxon>
        <taxon>Leucosporidium</taxon>
    </lineage>
</organism>
<gene>
    <name evidence="2" type="ORF">BCR35DRAFT_165221</name>
</gene>
<feature type="region of interest" description="Disordered" evidence="1">
    <location>
        <begin position="66"/>
        <end position="222"/>
    </location>
</feature>